<dbReference type="KEGG" id="vg:11605192"/>
<dbReference type="GeneID" id="11605192"/>
<protein>
    <recommendedName>
        <fullName evidence="3">HNH endonuclease</fullName>
    </recommendedName>
</protein>
<evidence type="ECO:0000313" key="2">
    <source>
        <dbReference type="Proteomes" id="UP000007744"/>
    </source>
</evidence>
<accession>H2BDJ0</accession>
<reference evidence="1 2" key="1">
    <citation type="submission" date="2010-12" db="EMBL/GenBank/DDBJ databases">
        <authorList>
            <person name="Kropinski A.M."/>
            <person name="Krylov V."/>
            <person name="Pleteneva E."/>
            <person name="Shaburova O."/>
            <person name="Bourkaltseva M."/>
            <person name="Krylov S.V."/>
            <person name="Miroshnikov K."/>
        </authorList>
    </citation>
    <scope>NUCLEOTIDE SEQUENCE [LARGE SCALE GENOMIC DNA]</scope>
</reference>
<sequence>MEKECTKCGTLKPLAQFPLRGEGRRHSQCNACKAFATKLHYQRNKEAYVRRAKARKSALKDDFRKLVDDLKSHPCGDCGHSFPPFVMDFDHREGELKIDNVANLVASPHSMKKLLEEIAKCDLVCANCHRIRTHARRHKPAPSA</sequence>
<dbReference type="EMBL" id="HQ711985">
    <property type="protein sequence ID" value="AEX55957.1"/>
    <property type="molecule type" value="Genomic_DNA"/>
</dbReference>
<name>H2BDJ0_9CAUD</name>
<organism evidence="1 2">
    <name type="scientific">Pseudomonas phage PMG1</name>
    <dbReference type="NCBI Taxonomy" id="2992927"/>
    <lineage>
        <taxon>Viruses</taxon>
        <taxon>Duplodnaviria</taxon>
        <taxon>Heunggongvirae</taxon>
        <taxon>Uroviricota</taxon>
        <taxon>Caudoviricetes</taxon>
        <taxon>Detrevirus</taxon>
        <taxon>Detrevirus PMG1</taxon>
    </lineage>
</organism>
<evidence type="ECO:0000313" key="1">
    <source>
        <dbReference type="EMBL" id="AEX55957.1"/>
    </source>
</evidence>
<dbReference type="RefSeq" id="YP_005098289.1">
    <property type="nucleotide sequence ID" value="NC_016765.1"/>
</dbReference>
<dbReference type="OrthoDB" id="25105at10239"/>
<proteinExistence type="predicted"/>
<evidence type="ECO:0008006" key="3">
    <source>
        <dbReference type="Google" id="ProtNLM"/>
    </source>
</evidence>
<keyword evidence="2" id="KW-1185">Reference proteome</keyword>
<gene>
    <name evidence="1" type="ORF">PMG1_00086</name>
</gene>
<dbReference type="Proteomes" id="UP000007744">
    <property type="component" value="Segment"/>
</dbReference>